<dbReference type="SUPFAM" id="SSF57184">
    <property type="entry name" value="Growth factor receptor domain"/>
    <property type="match status" value="1"/>
</dbReference>
<dbReference type="Pfam" id="PF13517">
    <property type="entry name" value="FG-GAP_3"/>
    <property type="match status" value="6"/>
</dbReference>
<dbReference type="SMART" id="SM01411">
    <property type="entry name" value="Ephrin_rec_like"/>
    <property type="match status" value="2"/>
</dbReference>
<dbReference type="InterPro" id="IPR011641">
    <property type="entry name" value="Tyr-kin_ephrin_A/B_rcpt-like"/>
</dbReference>
<evidence type="ECO:0000313" key="6">
    <source>
        <dbReference type="Proteomes" id="UP001178507"/>
    </source>
</evidence>
<evidence type="ECO:0000259" key="4">
    <source>
        <dbReference type="PROSITE" id="PS00022"/>
    </source>
</evidence>
<keyword evidence="6" id="KW-1185">Reference proteome</keyword>
<keyword evidence="1 3" id="KW-0732">Signal</keyword>
<evidence type="ECO:0000313" key="5">
    <source>
        <dbReference type="EMBL" id="CAJ1370898.1"/>
    </source>
</evidence>
<dbReference type="Gene3D" id="2.10.50.10">
    <property type="entry name" value="Tumor Necrosis Factor Receptor, subunit A, domain 2"/>
    <property type="match status" value="1"/>
</dbReference>
<keyword evidence="2" id="KW-0812">Transmembrane</keyword>
<feature type="transmembrane region" description="Helical" evidence="2">
    <location>
        <begin position="1211"/>
        <end position="1234"/>
    </location>
</feature>
<sequence length="1629" mass="181796">MKLLPLWPLLLLLPQLPQAWWCDTSARTGCRGEPRQFRRDMGQLDPFDRFQESLSRIRVSYEDEPLLVDWDKDGDLDVIVRTKQKLILFESRRDGFVQVEPNPFEGMEEPGYCRPAIVDWNGDGHWDVLLGTNLGIRYYQRLPFAQGFEEQLGAKNPFGVVAGGNLCGDLSVADWDGDGDLDLLVVYAFTRMNYFQQVNGSLVLVNSSATPFQDVMEQTLYRRPVMADWNADGRMDLLLMPKVFPRMQGSWFNAYDCAVLLYLQLEEPGPSLQWQSNSVFLNEDCKYFKASGLSLVDVDGDGDLDVVFGGFNAPLSVFEHKVSNGSHFLEARKKAASSLIDLNQVDLGNLQDLFGLGLVVANFFKPTLVDWDLDGDLDLALVQLEKSRFFEQRDGKVVEVASPPSNFSCPLDWRLDFSTADFDGDGLLDLLGFDENYGAVVCVRQGSDFVALETHPFRRELEAMENRAMLGFPSFLDWDGDGDVDVLKIEGDRLYLIENLGNSSFLRQLLPVPMARDFVAADFDGDGDVDLMMAFFNTKGCHYFERTGDGSLERLHGSDNPFEGVCEVTSTAAGNSLSSLATIGDWNQDGLLDLVVVYEQINLWLNEERKDFVGLVSSNDLTHFPEAALQSKPRVSLVDADGDGDLDLVVPPQKPVSALGDARYRYFEHLDSGGLVERLGVVNPFHGAPPGDADMATNTPQNHMIVDVDGDGDLDIVRGYLQYAQQQGDGQFVFLEGADNPFAGVALDRWDCWTLADFDEDSDMDLVVVEVETNLTMQRLLMQEYLAGRMEKDDFLAAVASKVRFYEQVNSTFTKQVGAANPFRNMTLTADLVGALCPTLVDLDQDGDLDLILEDAEGHLLFYQQGSSGFEILPGHFSEVSIRKRHNRKDDPRASHFVDWDGDGLMDLVNFEGDALQYFQRGVCSPVASYCKLGLCRQQALKSYKCECVQGAEGDDCSLCGEHHVREGNACKKCPGYKTLAGTCSRRGTCDDDSDARERQRNFNQSGFKVWSAIGTGECTCIAPFHGRGCREGLCPPGQRLERDAVVEQISPKYPRWDACVPCEAGRYKNHTGNEECSICPAGFISPTTHALTYSACPPGHVPMPDRLRCRRCDAGYVAEPGDPDCRPCPAGSAPDAEGGECVKCGVGKYAEARSSKCSFCAVGWVPDTSDDRGRCKKCDGQTYALPGDESCKTCFFPAMILADENLCSPMYSVLFLLLFIILLLVAVGVYSWLRLRCLKRKMDEQVEAERWEDLHSLSTSCLEYGICRGRADGAIEARKEEVKLESLQLGICLNYVFQDLDRVYEDTARQAEWRQEDCELTKSGYFAKNRSRSIQELERGWSALPLCQAPQNPNFHQVAGILAYGPWALGKNQCCPRDGKMDCSIVDALRASRNSSKATWFLSWVWSYKLLDVHRALERWWDTQAQVSGREDCTEIFIWWCVFVNNQFRMLEGNQVEEPEKLFSVFGKQLKGIGKMLMCFDKLSGCAYTTRIWCIFEVFVACTEEIPTTLILPDVQVTGVNTLGDLTQECRVNAEAASAYFAADAEAIKKRIKEKHKGFRHVNQTVEKELWCEVIKYLDGRSQPPTTAAPVTAVAPPAAMPVGQAPGVQDVSEQTEVLQRPRPTCCLQ</sequence>
<evidence type="ECO:0000256" key="2">
    <source>
        <dbReference type="SAM" id="Phobius"/>
    </source>
</evidence>
<dbReference type="PANTHER" id="PTHR44103">
    <property type="entry name" value="PROPROTEIN CONVERTASE P"/>
    <property type="match status" value="1"/>
</dbReference>
<dbReference type="Proteomes" id="UP001178507">
    <property type="component" value="Unassembled WGS sequence"/>
</dbReference>
<feature type="signal peptide" evidence="3">
    <location>
        <begin position="1"/>
        <end position="19"/>
    </location>
</feature>
<dbReference type="InterPro" id="IPR000742">
    <property type="entry name" value="EGF"/>
</dbReference>
<dbReference type="InterPro" id="IPR013517">
    <property type="entry name" value="FG-GAP"/>
</dbReference>
<dbReference type="EMBL" id="CAUJNA010000042">
    <property type="protein sequence ID" value="CAJ1370898.1"/>
    <property type="molecule type" value="Genomic_DNA"/>
</dbReference>
<evidence type="ECO:0000256" key="3">
    <source>
        <dbReference type="SAM" id="SignalP"/>
    </source>
</evidence>
<gene>
    <name evidence="5" type="ORF">EVOR1521_LOCUS1358</name>
</gene>
<feature type="chain" id="PRO_5041237864" description="EGF-like domain-containing protein" evidence="3">
    <location>
        <begin position="20"/>
        <end position="1629"/>
    </location>
</feature>
<dbReference type="PANTHER" id="PTHR44103:SF1">
    <property type="entry name" value="PROPROTEIN CONVERTASE P"/>
    <property type="match status" value="1"/>
</dbReference>
<protein>
    <recommendedName>
        <fullName evidence="4">EGF-like domain-containing protein</fullName>
    </recommendedName>
</protein>
<keyword evidence="2" id="KW-0472">Membrane</keyword>
<name>A0AA36HKR4_9DINO</name>
<dbReference type="SUPFAM" id="SSF69318">
    <property type="entry name" value="Integrin alpha N-terminal domain"/>
    <property type="match status" value="2"/>
</dbReference>
<organism evidence="5 6">
    <name type="scientific">Effrenium voratum</name>
    <dbReference type="NCBI Taxonomy" id="2562239"/>
    <lineage>
        <taxon>Eukaryota</taxon>
        <taxon>Sar</taxon>
        <taxon>Alveolata</taxon>
        <taxon>Dinophyceae</taxon>
        <taxon>Suessiales</taxon>
        <taxon>Symbiodiniaceae</taxon>
        <taxon>Effrenium</taxon>
    </lineage>
</organism>
<dbReference type="PROSITE" id="PS00022">
    <property type="entry name" value="EGF_1"/>
    <property type="match status" value="1"/>
</dbReference>
<reference evidence="5" key="1">
    <citation type="submission" date="2023-08" db="EMBL/GenBank/DDBJ databases">
        <authorList>
            <person name="Chen Y."/>
            <person name="Shah S."/>
            <person name="Dougan E. K."/>
            <person name="Thang M."/>
            <person name="Chan C."/>
        </authorList>
    </citation>
    <scope>NUCLEOTIDE SEQUENCE</scope>
</reference>
<proteinExistence type="predicted"/>
<dbReference type="InterPro" id="IPR009030">
    <property type="entry name" value="Growth_fac_rcpt_cys_sf"/>
</dbReference>
<comment type="caution">
    <text evidence="5">The sequence shown here is derived from an EMBL/GenBank/DDBJ whole genome shotgun (WGS) entry which is preliminary data.</text>
</comment>
<dbReference type="Gene3D" id="2.130.10.130">
    <property type="entry name" value="Integrin alpha, N-terminal"/>
    <property type="match status" value="2"/>
</dbReference>
<evidence type="ECO:0000256" key="1">
    <source>
        <dbReference type="ARBA" id="ARBA00022729"/>
    </source>
</evidence>
<accession>A0AA36HKR4</accession>
<dbReference type="Pfam" id="PF07699">
    <property type="entry name" value="Ephrin_rec_like"/>
    <property type="match status" value="1"/>
</dbReference>
<dbReference type="InterPro" id="IPR028994">
    <property type="entry name" value="Integrin_alpha_N"/>
</dbReference>
<keyword evidence="2" id="KW-1133">Transmembrane helix</keyword>
<feature type="domain" description="EGF-like" evidence="4">
    <location>
        <begin position="946"/>
        <end position="957"/>
    </location>
</feature>